<keyword evidence="3" id="KW-1185">Reference proteome</keyword>
<reference evidence="2 3" key="3">
    <citation type="submission" date="2019-11" db="EMBL/GenBank/DDBJ databases">
        <title>A de novo genome assembly of a pear dwarfing rootstock.</title>
        <authorList>
            <person name="Wang F."/>
            <person name="Wang J."/>
            <person name="Li S."/>
            <person name="Zhang Y."/>
            <person name="Fang M."/>
            <person name="Ma L."/>
            <person name="Zhao Y."/>
            <person name="Jiang S."/>
        </authorList>
    </citation>
    <scope>NUCLEOTIDE SEQUENCE [LARGE SCALE GENOMIC DNA]</scope>
    <source>
        <strain evidence="2">S2</strain>
        <tissue evidence="2">Leaf</tissue>
    </source>
</reference>
<accession>A0A5N5GUF3</accession>
<proteinExistence type="predicted"/>
<name>A0A5N5GUF3_9ROSA</name>
<reference evidence="3" key="2">
    <citation type="submission" date="2019-10" db="EMBL/GenBank/DDBJ databases">
        <title>A de novo genome assembly of a pear dwarfing rootstock.</title>
        <authorList>
            <person name="Wang F."/>
            <person name="Wang J."/>
            <person name="Li S."/>
            <person name="Zhang Y."/>
            <person name="Fang M."/>
            <person name="Ma L."/>
            <person name="Zhao Y."/>
            <person name="Jiang S."/>
        </authorList>
    </citation>
    <scope>NUCLEOTIDE SEQUENCE [LARGE SCALE GENOMIC DNA]</scope>
</reference>
<reference evidence="2 3" key="1">
    <citation type="submission" date="2019-09" db="EMBL/GenBank/DDBJ databases">
        <authorList>
            <person name="Ou C."/>
        </authorList>
    </citation>
    <scope>NUCLEOTIDE SEQUENCE [LARGE SCALE GENOMIC DNA]</scope>
    <source>
        <strain evidence="2">S2</strain>
        <tissue evidence="2">Leaf</tissue>
    </source>
</reference>
<dbReference type="EMBL" id="SMOL01000401">
    <property type="protein sequence ID" value="KAB2617511.1"/>
    <property type="molecule type" value="Genomic_DNA"/>
</dbReference>
<dbReference type="AlphaFoldDB" id="A0A5N5GUF3"/>
<sequence>MSTNSFAQLAVLASLESPIVRVQKREKRNPFLRVATNSLTGNALKPPKRTKGVSRAEKKKKRKESERVASKVIFAKLSKKKIRLVGGSGCGQVPMSGQESLKRQLQPSVSLAFDFVNAPSKGQSTLPDAGGGVSDEASCLVLQLLLNAFLNVEQTWDTERESLKARFDEVERLFASEQSSWDADRSILQSNLDAVRREGYLDDYMGQDHHDQWDTARLLEEYKELTRWCLLARS</sequence>
<gene>
    <name evidence="2" type="ORF">D8674_013380</name>
</gene>
<evidence type="ECO:0000256" key="1">
    <source>
        <dbReference type="SAM" id="MobiDB-lite"/>
    </source>
</evidence>
<protein>
    <submittedName>
        <fullName evidence="2">Loricrin-like</fullName>
    </submittedName>
</protein>
<evidence type="ECO:0000313" key="3">
    <source>
        <dbReference type="Proteomes" id="UP000327157"/>
    </source>
</evidence>
<comment type="caution">
    <text evidence="2">The sequence shown here is derived from an EMBL/GenBank/DDBJ whole genome shotgun (WGS) entry which is preliminary data.</text>
</comment>
<evidence type="ECO:0000313" key="2">
    <source>
        <dbReference type="EMBL" id="KAB2617511.1"/>
    </source>
</evidence>
<feature type="region of interest" description="Disordered" evidence="1">
    <location>
        <begin position="38"/>
        <end position="64"/>
    </location>
</feature>
<feature type="compositionally biased region" description="Basic residues" evidence="1">
    <location>
        <begin position="46"/>
        <end position="62"/>
    </location>
</feature>
<dbReference type="Proteomes" id="UP000327157">
    <property type="component" value="Chromosome 15"/>
</dbReference>
<organism evidence="2 3">
    <name type="scientific">Pyrus ussuriensis x Pyrus communis</name>
    <dbReference type="NCBI Taxonomy" id="2448454"/>
    <lineage>
        <taxon>Eukaryota</taxon>
        <taxon>Viridiplantae</taxon>
        <taxon>Streptophyta</taxon>
        <taxon>Embryophyta</taxon>
        <taxon>Tracheophyta</taxon>
        <taxon>Spermatophyta</taxon>
        <taxon>Magnoliopsida</taxon>
        <taxon>eudicotyledons</taxon>
        <taxon>Gunneridae</taxon>
        <taxon>Pentapetalae</taxon>
        <taxon>rosids</taxon>
        <taxon>fabids</taxon>
        <taxon>Rosales</taxon>
        <taxon>Rosaceae</taxon>
        <taxon>Amygdaloideae</taxon>
        <taxon>Maleae</taxon>
        <taxon>Pyrus</taxon>
    </lineage>
</organism>